<evidence type="ECO:0000256" key="1">
    <source>
        <dbReference type="SAM" id="Phobius"/>
    </source>
</evidence>
<dbReference type="CDD" id="cd09911">
    <property type="entry name" value="Lin0431_like"/>
    <property type="match status" value="1"/>
</dbReference>
<comment type="caution">
    <text evidence="2">The sequence shown here is derived from an EMBL/GenBank/DDBJ whole genome shotgun (WGS) entry which is preliminary data.</text>
</comment>
<protein>
    <submittedName>
        <fullName evidence="2">Uncharacterized protein</fullName>
    </submittedName>
</protein>
<name>A0A125W4D6_ENTFL</name>
<accession>A0A125W4D6</accession>
<gene>
    <name evidence="2" type="ORF">HMPREF9498_02109</name>
</gene>
<organism evidence="2 3">
    <name type="scientific">Enterococcus faecalis TX4248</name>
    <dbReference type="NCBI Taxonomy" id="749495"/>
    <lineage>
        <taxon>Bacteria</taxon>
        <taxon>Bacillati</taxon>
        <taxon>Bacillota</taxon>
        <taxon>Bacilli</taxon>
        <taxon>Lactobacillales</taxon>
        <taxon>Enterococcaceae</taxon>
        <taxon>Enterococcus</taxon>
    </lineage>
</organism>
<proteinExistence type="predicted"/>
<dbReference type="AlphaFoldDB" id="A0A125W4D6"/>
<keyword evidence="1" id="KW-0472">Membrane</keyword>
<dbReference type="Pfam" id="PF07009">
    <property type="entry name" value="NusG_II"/>
    <property type="match status" value="1"/>
</dbReference>
<dbReference type="RefSeq" id="WP_002354745.1">
    <property type="nucleotide sequence ID" value="NZ_GL454465.1"/>
</dbReference>
<evidence type="ECO:0000313" key="2">
    <source>
        <dbReference type="EMBL" id="EFM82259.1"/>
    </source>
</evidence>
<dbReference type="Gene3D" id="2.60.320.10">
    <property type="entry name" value="N-utilization substance G protein NusG, insert domain"/>
    <property type="match status" value="1"/>
</dbReference>
<evidence type="ECO:0000313" key="3">
    <source>
        <dbReference type="Proteomes" id="UP000004846"/>
    </source>
</evidence>
<dbReference type="InterPro" id="IPR038690">
    <property type="entry name" value="NusG_2_sf"/>
</dbReference>
<feature type="transmembrane region" description="Helical" evidence="1">
    <location>
        <begin position="12"/>
        <end position="36"/>
    </location>
</feature>
<keyword evidence="1" id="KW-1133">Transmembrane helix</keyword>
<dbReference type="SMR" id="A0A125W4D6"/>
<reference evidence="2 3" key="1">
    <citation type="submission" date="2010-07" db="EMBL/GenBank/DDBJ databases">
        <authorList>
            <person name="Sid Ahmed O."/>
        </authorList>
    </citation>
    <scope>NUCLEOTIDE SEQUENCE [LARGE SCALE GENOMIC DNA]</scope>
    <source>
        <strain evidence="2 3">TX4248</strain>
    </source>
</reference>
<dbReference type="GeneID" id="60892489"/>
<dbReference type="HOGENOM" id="CLU_130936_1_1_9"/>
<keyword evidence="1" id="KW-0812">Transmembrane</keyword>
<sequence>MTIKEFIKKSRLKTWDVIIIAILVLGSFLPLVVFAMQNRGQEAATYQAVLKVDNKVIKVFDLKKDGPHYTYKYEAKDGDYNLIEVDGDRIRVKEANCADLVDVRRGWISKPGETPIACLPHNLFITVEASDGSEDGSLIY</sequence>
<dbReference type="Proteomes" id="UP000004846">
    <property type="component" value="Unassembled WGS sequence"/>
</dbReference>
<dbReference type="EMBL" id="AEBR01000068">
    <property type="protein sequence ID" value="EFM82259.1"/>
    <property type="molecule type" value="Genomic_DNA"/>
</dbReference>